<comment type="cofactor">
    <cofactor evidence="3">
        <name>a divalent metal cation</name>
        <dbReference type="ChEBI" id="CHEBI:60240"/>
    </cofactor>
    <text evidence="3">Binds 2 divalent metal cations per subunit. Site 1 may preferentially bind zinc ions, while site 2 has a preference for magnesium and/or manganese ions.</text>
</comment>
<proteinExistence type="inferred from homology"/>
<dbReference type="PANTHER" id="PTHR11347">
    <property type="entry name" value="CYCLIC NUCLEOTIDE PHOSPHODIESTERASE"/>
    <property type="match status" value="1"/>
</dbReference>
<feature type="region of interest" description="Disordered" evidence="4">
    <location>
        <begin position="240"/>
        <end position="281"/>
    </location>
</feature>
<dbReference type="EC" id="3.1.4.-" evidence="3"/>
<keyword evidence="1 3" id="KW-0479">Metal-binding</keyword>
<evidence type="ECO:0000256" key="4">
    <source>
        <dbReference type="SAM" id="MobiDB-lite"/>
    </source>
</evidence>
<dbReference type="GO" id="GO:0007165">
    <property type="term" value="P:signal transduction"/>
    <property type="evidence" value="ECO:0007669"/>
    <property type="project" value="InterPro"/>
</dbReference>
<evidence type="ECO:0000259" key="5">
    <source>
        <dbReference type="PROSITE" id="PS51845"/>
    </source>
</evidence>
<evidence type="ECO:0000256" key="2">
    <source>
        <dbReference type="ARBA" id="ARBA00022801"/>
    </source>
</evidence>
<dbReference type="SMART" id="SM00471">
    <property type="entry name" value="HDc"/>
    <property type="match status" value="1"/>
</dbReference>
<dbReference type="PROSITE" id="PS00126">
    <property type="entry name" value="PDEASE_I_1"/>
    <property type="match status" value="1"/>
</dbReference>
<feature type="compositionally biased region" description="Low complexity" evidence="4">
    <location>
        <begin position="555"/>
        <end position="565"/>
    </location>
</feature>
<feature type="region of interest" description="Disordered" evidence="4">
    <location>
        <begin position="838"/>
        <end position="867"/>
    </location>
</feature>
<accession>A0A0G4FCE1</accession>
<dbReference type="InterPro" id="IPR002073">
    <property type="entry name" value="PDEase_catalytic_dom"/>
</dbReference>
<dbReference type="Pfam" id="PF00233">
    <property type="entry name" value="PDEase_I"/>
    <property type="match status" value="1"/>
</dbReference>
<name>A0A0G4FCE1_9ALVE</name>
<feature type="compositionally biased region" description="Basic and acidic residues" evidence="4">
    <location>
        <begin position="193"/>
        <end position="204"/>
    </location>
</feature>
<dbReference type="Gene3D" id="1.10.1300.10">
    <property type="entry name" value="3'5'-cyclic nucleotide phosphodiesterase, catalytic domain"/>
    <property type="match status" value="1"/>
</dbReference>
<feature type="domain" description="PDEase" evidence="5">
    <location>
        <begin position="447"/>
        <end position="830"/>
    </location>
</feature>
<evidence type="ECO:0000313" key="6">
    <source>
        <dbReference type="EMBL" id="CEM10827.1"/>
    </source>
</evidence>
<sequence length="867" mass="94064">MIGMDEVQSECADVLYKTLSELGINHIEKGHFEALLDKYVTEDGRISDPVGLLKNLKMHRTTGKAFSRDQDDEGVSRSSRPLEEKSVGSQDHVSVSDSPVIQLSASASPGKEGGLQSDAMRRASVQSVESAGSNFSGSKLGAVMGSKRQSKLLSVKFEETLRGLSGEDGQWSVRANGPDDFNVSFSSLAVRSFDRSDRESDDGRGGGPEECAVDESDLGDDFPPSANGLAAEAKRRLSTLTQGGLSRSRRHSAPDGLRQSALSPPVSANRNLTTDPSRAAGLPSDEQLRLVREVATYVSPLSQVLAKLKDLRDNGKLSKASQRTLTLCIRQISRLRTQADPDKLLFLLEQDEADTPIELLSWLTSISPTPVRRTIIGREDGGKTMGVAGGLASSPSGGGNFVLPSANPQQLAVSGNPAVPLSVSASSSFPNRQDGTPSARAAAVLALRNDLCPDAKVYFVEVGESLEFSVFRFAELSNGKPLLHMAWCVVESMRLCESVGVDKELFLVFVHRLEDGYNTEIPFHTNVHVADVTQTLFWMLRQLEAAEKEEREKQTAAAATSSSVAPGLSTESVDGSSATLSEKGADNSGETDGEGLAGLGAFSISLSSFEKLCLVFAAIIHDYGHPGFNNAFAVNTNHPLALRYNDQSVLENFHAASAFEVLHNMKEEGLDFTAAFDTPTRKDMRSVVIRLVMDTDMAKHAEMQSNLKHKLDAGAFDPTDQDKQLLMSALLHAADISNPGKPWQLCEQWASLCMEEFWQQGEKEVALGLPLSLPIFDRKTTNLAKSQIFFINVVWVPFFAQIVRCDKGFAVFLSNAEENVRCWQTRVPEFEERLAAQVAAAEKEKEKTPSSEKENKKEGGRASESSG</sequence>
<dbReference type="InterPro" id="IPR036971">
    <property type="entry name" value="PDEase_catalytic_dom_sf"/>
</dbReference>
<feature type="region of interest" description="Disordered" evidence="4">
    <location>
        <begin position="63"/>
        <end position="135"/>
    </location>
</feature>
<dbReference type="CDD" id="cd00077">
    <property type="entry name" value="HDc"/>
    <property type="match status" value="1"/>
</dbReference>
<dbReference type="GO" id="GO:0046872">
    <property type="term" value="F:metal ion binding"/>
    <property type="evidence" value="ECO:0007669"/>
    <property type="project" value="UniProtKB-KW"/>
</dbReference>
<keyword evidence="2 3" id="KW-0378">Hydrolase</keyword>
<gene>
    <name evidence="6" type="ORF">Cvel_16299</name>
</gene>
<feature type="compositionally biased region" description="Polar residues" evidence="4">
    <location>
        <begin position="260"/>
        <end position="276"/>
    </location>
</feature>
<feature type="compositionally biased region" description="Polar residues" evidence="4">
    <location>
        <begin position="124"/>
        <end position="135"/>
    </location>
</feature>
<feature type="compositionally biased region" description="Polar residues" evidence="4">
    <location>
        <begin position="569"/>
        <end position="580"/>
    </location>
</feature>
<reference evidence="6" key="1">
    <citation type="submission" date="2014-11" db="EMBL/GenBank/DDBJ databases">
        <authorList>
            <person name="Otto D Thomas"/>
            <person name="Naeem Raeece"/>
        </authorList>
    </citation>
    <scope>NUCLEOTIDE SEQUENCE</scope>
</reference>
<evidence type="ECO:0000256" key="3">
    <source>
        <dbReference type="RuleBase" id="RU363067"/>
    </source>
</evidence>
<feature type="compositionally biased region" description="Basic and acidic residues" evidence="4">
    <location>
        <begin position="841"/>
        <end position="861"/>
    </location>
</feature>
<dbReference type="SUPFAM" id="SSF109604">
    <property type="entry name" value="HD-domain/PDEase-like"/>
    <property type="match status" value="1"/>
</dbReference>
<dbReference type="InterPro" id="IPR003607">
    <property type="entry name" value="HD/PDEase_dom"/>
</dbReference>
<feature type="compositionally biased region" description="Acidic residues" evidence="4">
    <location>
        <begin position="211"/>
        <end position="220"/>
    </location>
</feature>
<dbReference type="AlphaFoldDB" id="A0A0G4FCE1"/>
<organism evidence="6">
    <name type="scientific">Chromera velia CCMP2878</name>
    <dbReference type="NCBI Taxonomy" id="1169474"/>
    <lineage>
        <taxon>Eukaryota</taxon>
        <taxon>Sar</taxon>
        <taxon>Alveolata</taxon>
        <taxon>Colpodellida</taxon>
        <taxon>Chromeraceae</taxon>
        <taxon>Chromera</taxon>
    </lineage>
</organism>
<comment type="similarity">
    <text evidence="3">Belongs to the cyclic nucleotide phosphodiesterase family.</text>
</comment>
<dbReference type="GO" id="GO:0004114">
    <property type="term" value="F:3',5'-cyclic-nucleotide phosphodiesterase activity"/>
    <property type="evidence" value="ECO:0007669"/>
    <property type="project" value="InterPro"/>
</dbReference>
<evidence type="ECO:0000256" key="1">
    <source>
        <dbReference type="ARBA" id="ARBA00022723"/>
    </source>
</evidence>
<feature type="region of interest" description="Disordered" evidence="4">
    <location>
        <begin position="193"/>
        <end position="227"/>
    </location>
</feature>
<dbReference type="InterPro" id="IPR023174">
    <property type="entry name" value="PDEase_CS"/>
</dbReference>
<protein>
    <recommendedName>
        <fullName evidence="3">Phosphodiesterase</fullName>
        <ecNumber evidence="3">3.1.4.-</ecNumber>
    </recommendedName>
</protein>
<dbReference type="VEuPathDB" id="CryptoDB:Cvel_16299"/>
<dbReference type="EMBL" id="CDMZ01000276">
    <property type="protein sequence ID" value="CEM10827.1"/>
    <property type="molecule type" value="Genomic_DNA"/>
</dbReference>
<dbReference type="PROSITE" id="PS51845">
    <property type="entry name" value="PDEASE_I_2"/>
    <property type="match status" value="1"/>
</dbReference>
<feature type="region of interest" description="Disordered" evidence="4">
    <location>
        <begin position="549"/>
        <end position="592"/>
    </location>
</feature>
<feature type="compositionally biased region" description="Polar residues" evidence="4">
    <location>
        <begin position="87"/>
        <end position="107"/>
    </location>
</feature>